<accession>A0A2H4U5H1</accession>
<dbReference type="RefSeq" id="WP_004034532.1">
    <property type="nucleotide sequence ID" value="NZ_AP025586.1"/>
</dbReference>
<proteinExistence type="predicted"/>
<gene>
    <name evidence="2" type="ORF">BK798_02420</name>
</gene>
<dbReference type="PROSITE" id="PS51379">
    <property type="entry name" value="4FE4S_FER_2"/>
    <property type="match status" value="1"/>
</dbReference>
<dbReference type="Proteomes" id="UP000232133">
    <property type="component" value="Chromosome"/>
</dbReference>
<dbReference type="Pfam" id="PF12838">
    <property type="entry name" value="Fer4_7"/>
    <property type="match status" value="1"/>
</dbReference>
<name>A0A2H4U5H1_METSM</name>
<feature type="domain" description="4Fe-4S ferredoxin-type" evidence="1">
    <location>
        <begin position="5"/>
        <end position="34"/>
    </location>
</feature>
<dbReference type="OrthoDB" id="23833at2157"/>
<dbReference type="PROSITE" id="PS00198">
    <property type="entry name" value="4FE4S_FER_1"/>
    <property type="match status" value="1"/>
</dbReference>
<dbReference type="OMA" id="NERGYHY"/>
<dbReference type="GeneID" id="78816955"/>
<dbReference type="AlphaFoldDB" id="A0A2H4U5H1"/>
<sequence>MADVSYPIIHKEECKGCGRCVLGCSQNVIKIGSELNKAGYRYAYYSGEGCSGCRDCFLTCPEPLALEVYVYTKKEEDND</sequence>
<dbReference type="Gene3D" id="3.30.70.20">
    <property type="match status" value="1"/>
</dbReference>
<dbReference type="SUPFAM" id="SSF54862">
    <property type="entry name" value="4Fe-4S ferredoxins"/>
    <property type="match status" value="1"/>
</dbReference>
<organism evidence="2 3">
    <name type="scientific">Methanobrevibacter smithii</name>
    <dbReference type="NCBI Taxonomy" id="2173"/>
    <lineage>
        <taxon>Archaea</taxon>
        <taxon>Methanobacteriati</taxon>
        <taxon>Methanobacteriota</taxon>
        <taxon>Methanomada group</taxon>
        <taxon>Methanobacteria</taxon>
        <taxon>Methanobacteriales</taxon>
        <taxon>Methanobacteriaceae</taxon>
        <taxon>Methanobrevibacter</taxon>
    </lineage>
</organism>
<evidence type="ECO:0000259" key="1">
    <source>
        <dbReference type="PROSITE" id="PS51379"/>
    </source>
</evidence>
<dbReference type="InterPro" id="IPR017896">
    <property type="entry name" value="4Fe4S_Fe-S-bd"/>
</dbReference>
<protein>
    <submittedName>
        <fullName evidence="2">Ketoisovalerate oxidoreductase</fullName>
    </submittedName>
</protein>
<evidence type="ECO:0000313" key="2">
    <source>
        <dbReference type="EMBL" id="ATZ59346.1"/>
    </source>
</evidence>
<dbReference type="InterPro" id="IPR017900">
    <property type="entry name" value="4Fe4S_Fe_S_CS"/>
</dbReference>
<evidence type="ECO:0000313" key="3">
    <source>
        <dbReference type="Proteomes" id="UP000232133"/>
    </source>
</evidence>
<dbReference type="EMBL" id="CP017803">
    <property type="protein sequence ID" value="ATZ59346.1"/>
    <property type="molecule type" value="Genomic_DNA"/>
</dbReference>
<dbReference type="GO" id="GO:0016491">
    <property type="term" value="F:oxidoreductase activity"/>
    <property type="evidence" value="ECO:0007669"/>
    <property type="project" value="UniProtKB-ARBA"/>
</dbReference>
<reference evidence="2 3" key="1">
    <citation type="submission" date="2016-10" db="EMBL/GenBank/DDBJ databases">
        <authorList>
            <person name="Varghese N."/>
        </authorList>
    </citation>
    <scope>NUCLEOTIDE SEQUENCE [LARGE SCALE GENOMIC DNA]</scope>
    <source>
        <strain evidence="2 3">KB11</strain>
    </source>
</reference>